<sequence>MTRTTRTLSAWAAAAALAVTGAIPAGATSDPDGSAASAAVRGSDTHSVLSIPADCTVKRYPYASWAVQSRCTQRAHRAAAQCRVAPNHTVNWYYGSWENKNETSIAYCPGATEGIVAMSVDVPD</sequence>
<feature type="signal peptide" evidence="1">
    <location>
        <begin position="1"/>
        <end position="27"/>
    </location>
</feature>
<evidence type="ECO:0008006" key="4">
    <source>
        <dbReference type="Google" id="ProtNLM"/>
    </source>
</evidence>
<proteinExistence type="predicted"/>
<reference evidence="3" key="1">
    <citation type="journal article" date="2019" name="Int. J. Syst. Evol. Microbiol.">
        <title>The Global Catalogue of Microorganisms (GCM) 10K type strain sequencing project: providing services to taxonomists for standard genome sequencing and annotation.</title>
        <authorList>
            <consortium name="The Broad Institute Genomics Platform"/>
            <consortium name="The Broad Institute Genome Sequencing Center for Infectious Disease"/>
            <person name="Wu L."/>
            <person name="Ma J."/>
        </authorList>
    </citation>
    <scope>NUCLEOTIDE SEQUENCE [LARGE SCALE GENOMIC DNA]</scope>
    <source>
        <strain evidence="3">CGMCC 4.7246</strain>
    </source>
</reference>
<dbReference type="RefSeq" id="WP_380640539.1">
    <property type="nucleotide sequence ID" value="NZ_JBHSQO010000043.1"/>
</dbReference>
<feature type="chain" id="PRO_5047540463" description="Secreted protein" evidence="1">
    <location>
        <begin position="28"/>
        <end position="124"/>
    </location>
</feature>
<gene>
    <name evidence="2" type="ORF">ACFP3R_29280</name>
</gene>
<protein>
    <recommendedName>
        <fullName evidence="4">Secreted protein</fullName>
    </recommendedName>
</protein>
<evidence type="ECO:0000313" key="3">
    <source>
        <dbReference type="Proteomes" id="UP001596220"/>
    </source>
</evidence>
<name>A0ABW1PD71_9PSEU</name>
<keyword evidence="1" id="KW-0732">Signal</keyword>
<dbReference type="EMBL" id="JBHSQO010000043">
    <property type="protein sequence ID" value="MFC6093383.1"/>
    <property type="molecule type" value="Genomic_DNA"/>
</dbReference>
<organism evidence="2 3">
    <name type="scientific">Saccharothrix lopnurensis</name>
    <dbReference type="NCBI Taxonomy" id="1670621"/>
    <lineage>
        <taxon>Bacteria</taxon>
        <taxon>Bacillati</taxon>
        <taxon>Actinomycetota</taxon>
        <taxon>Actinomycetes</taxon>
        <taxon>Pseudonocardiales</taxon>
        <taxon>Pseudonocardiaceae</taxon>
        <taxon>Saccharothrix</taxon>
    </lineage>
</organism>
<dbReference type="Proteomes" id="UP001596220">
    <property type="component" value="Unassembled WGS sequence"/>
</dbReference>
<keyword evidence="3" id="KW-1185">Reference proteome</keyword>
<comment type="caution">
    <text evidence="2">The sequence shown here is derived from an EMBL/GenBank/DDBJ whole genome shotgun (WGS) entry which is preliminary data.</text>
</comment>
<evidence type="ECO:0000256" key="1">
    <source>
        <dbReference type="SAM" id="SignalP"/>
    </source>
</evidence>
<accession>A0ABW1PD71</accession>
<evidence type="ECO:0000313" key="2">
    <source>
        <dbReference type="EMBL" id="MFC6093383.1"/>
    </source>
</evidence>